<proteinExistence type="predicted"/>
<name>A0A0M0KF87_ALKHA</name>
<sequence>MDKKKLQIRITEDGEIFAETLGIKGKECLEYIQLLEELLDAETVDSNFTHEYYESEIVTHKQNKQTIKEE</sequence>
<evidence type="ECO:0008006" key="2">
    <source>
        <dbReference type="Google" id="ProtNLM"/>
    </source>
</evidence>
<dbReference type="EMBL" id="LILD01000001">
    <property type="protein sequence ID" value="KOO37466.1"/>
    <property type="molecule type" value="Genomic_DNA"/>
</dbReference>
<dbReference type="RefSeq" id="WP_053430061.1">
    <property type="nucleotide sequence ID" value="NZ_CP040441.1"/>
</dbReference>
<organism evidence="1">
    <name type="scientific">Halalkalibacterium halodurans</name>
    <name type="common">Bacillus halodurans</name>
    <dbReference type="NCBI Taxonomy" id="86665"/>
    <lineage>
        <taxon>Bacteria</taxon>
        <taxon>Bacillati</taxon>
        <taxon>Bacillota</taxon>
        <taxon>Bacilli</taxon>
        <taxon>Bacillales</taxon>
        <taxon>Bacillaceae</taxon>
        <taxon>Halalkalibacterium (ex Joshi et al. 2022)</taxon>
    </lineage>
</organism>
<accession>A0A4Y7X017</accession>
<evidence type="ECO:0000313" key="1">
    <source>
        <dbReference type="EMBL" id="KOO37466.1"/>
    </source>
</evidence>
<dbReference type="GeneID" id="87599475"/>
<protein>
    <recommendedName>
        <fullName evidence="2">DUF2997 domain-containing protein</fullName>
    </recommendedName>
</protein>
<dbReference type="InterPro" id="IPR021375">
    <property type="entry name" value="DUF2997"/>
</dbReference>
<accession>A0A0M0KF87</accession>
<dbReference type="PATRIC" id="fig|136160.3.peg.238"/>
<reference evidence="1" key="1">
    <citation type="submission" date="2015-08" db="EMBL/GenBank/DDBJ databases">
        <title>Complete DNA Sequence of Pseudomonas syringae pv. actinidiae, the Causal Agent of Kiwifruit Canker Disease.</title>
        <authorList>
            <person name="Rikkerink E.H.A."/>
            <person name="Fineran P.C."/>
        </authorList>
    </citation>
    <scope>NUCLEOTIDE SEQUENCE</scope>
    <source>
        <strain evidence="1">DSM 13666</strain>
    </source>
</reference>
<dbReference type="AlphaFoldDB" id="A0A0M0KF87"/>
<dbReference type="Pfam" id="PF11211">
    <property type="entry name" value="DUF2997"/>
    <property type="match status" value="1"/>
</dbReference>
<gene>
    <name evidence="1" type="ORF">AMD02_00345</name>
</gene>
<comment type="caution">
    <text evidence="1">The sequence shown here is derived from an EMBL/GenBank/DDBJ whole genome shotgun (WGS) entry which is preliminary data.</text>
</comment>